<accession>A0AAV4JUF5</accession>
<feature type="region of interest" description="Disordered" evidence="1">
    <location>
        <begin position="241"/>
        <end position="285"/>
    </location>
</feature>
<feature type="transmembrane region" description="Helical" evidence="2">
    <location>
        <begin position="25"/>
        <end position="44"/>
    </location>
</feature>
<keyword evidence="2" id="KW-0472">Membrane</keyword>
<keyword evidence="4" id="KW-1185">Reference proteome</keyword>
<evidence type="ECO:0000256" key="1">
    <source>
        <dbReference type="SAM" id="MobiDB-lite"/>
    </source>
</evidence>
<evidence type="ECO:0000313" key="3">
    <source>
        <dbReference type="EMBL" id="GFS25132.1"/>
    </source>
</evidence>
<reference evidence="3 4" key="1">
    <citation type="journal article" date="2021" name="Elife">
        <title>Chloroplast acquisition without the gene transfer in kleptoplastic sea slugs, Plakobranchus ocellatus.</title>
        <authorList>
            <person name="Maeda T."/>
            <person name="Takahashi S."/>
            <person name="Yoshida T."/>
            <person name="Shimamura S."/>
            <person name="Takaki Y."/>
            <person name="Nagai Y."/>
            <person name="Toyoda A."/>
            <person name="Suzuki Y."/>
            <person name="Arimoto A."/>
            <person name="Ishii H."/>
            <person name="Satoh N."/>
            <person name="Nishiyama T."/>
            <person name="Hasebe M."/>
            <person name="Maruyama T."/>
            <person name="Minagawa J."/>
            <person name="Obokata J."/>
            <person name="Shigenobu S."/>
        </authorList>
    </citation>
    <scope>NUCLEOTIDE SEQUENCE [LARGE SCALE GENOMIC DNA]</scope>
</reference>
<sequence length="326" mass="36335">MEILHKWTVGPVALNKLKLGYSLKLSITGAAFVLIGGFITVGGANKAKAPNKKSVRENFSFEVLQEVGMRIERAKSTTNKSIRPEAAEVGKVVRTKRKSVSTTAKIDVKEENSRVCIQNDVVRYSASQINFDEEYKQSENVVGERRFAGNTILETFWETSDEELDVGDDAKSLNIKRYLAVTSTNDSIQTNSRKRRVGVDESAKAAIMTQARVANQEVCVRDVNSMAAVDRNRIPKNESVCNIEMNDRQGNGSKTDQPCESSSRNSGDRRTEQTQNYINILDNPVQEIKEEPRFLPSQSQSQTRPAYHSAEKPGVSFDAHVLVTKM</sequence>
<keyword evidence="2" id="KW-0812">Transmembrane</keyword>
<dbReference type="Proteomes" id="UP000762676">
    <property type="component" value="Unassembled WGS sequence"/>
</dbReference>
<evidence type="ECO:0000313" key="4">
    <source>
        <dbReference type="Proteomes" id="UP000762676"/>
    </source>
</evidence>
<proteinExistence type="predicted"/>
<dbReference type="EMBL" id="BMAT01003420">
    <property type="protein sequence ID" value="GFS25132.1"/>
    <property type="molecule type" value="Genomic_DNA"/>
</dbReference>
<gene>
    <name evidence="3" type="ORF">ElyMa_001680100</name>
</gene>
<organism evidence="3 4">
    <name type="scientific">Elysia marginata</name>
    <dbReference type="NCBI Taxonomy" id="1093978"/>
    <lineage>
        <taxon>Eukaryota</taxon>
        <taxon>Metazoa</taxon>
        <taxon>Spiralia</taxon>
        <taxon>Lophotrochozoa</taxon>
        <taxon>Mollusca</taxon>
        <taxon>Gastropoda</taxon>
        <taxon>Heterobranchia</taxon>
        <taxon>Euthyneura</taxon>
        <taxon>Panpulmonata</taxon>
        <taxon>Sacoglossa</taxon>
        <taxon>Placobranchoidea</taxon>
        <taxon>Plakobranchidae</taxon>
        <taxon>Elysia</taxon>
    </lineage>
</organism>
<name>A0AAV4JUF5_9GAST</name>
<feature type="compositionally biased region" description="Polar residues" evidence="1">
    <location>
        <begin position="248"/>
        <end position="265"/>
    </location>
</feature>
<comment type="caution">
    <text evidence="3">The sequence shown here is derived from an EMBL/GenBank/DDBJ whole genome shotgun (WGS) entry which is preliminary data.</text>
</comment>
<dbReference type="AlphaFoldDB" id="A0AAV4JUF5"/>
<keyword evidence="2" id="KW-1133">Transmembrane helix</keyword>
<evidence type="ECO:0000256" key="2">
    <source>
        <dbReference type="SAM" id="Phobius"/>
    </source>
</evidence>
<protein>
    <submittedName>
        <fullName evidence="3">Uncharacterized protein</fullName>
    </submittedName>
</protein>